<feature type="domain" description="Tetrahydrofolate dehydrogenase/cyclohydrolase NAD(P)-binding" evidence="14">
    <location>
        <begin position="140"/>
        <end position="285"/>
    </location>
</feature>
<dbReference type="NCBIfam" id="NF008058">
    <property type="entry name" value="PRK10792.1"/>
    <property type="match status" value="1"/>
</dbReference>
<dbReference type="InterPro" id="IPR036291">
    <property type="entry name" value="NAD(P)-bd_dom_sf"/>
</dbReference>
<comment type="catalytic activity">
    <reaction evidence="12">
        <text>(6R)-5,10-methylene-5,6,7,8-tetrahydrofolate + NADP(+) = (6R)-5,10-methenyltetrahydrofolate + NADPH</text>
        <dbReference type="Rhea" id="RHEA:22812"/>
        <dbReference type="ChEBI" id="CHEBI:15636"/>
        <dbReference type="ChEBI" id="CHEBI:57455"/>
        <dbReference type="ChEBI" id="CHEBI:57783"/>
        <dbReference type="ChEBI" id="CHEBI:58349"/>
        <dbReference type="EC" id="1.5.1.5"/>
    </reaction>
</comment>
<evidence type="ECO:0000256" key="6">
    <source>
        <dbReference type="ARBA" id="ARBA00022801"/>
    </source>
</evidence>
<keyword evidence="10 12" id="KW-0486">Methionine biosynthesis</keyword>
<keyword evidence="5 12" id="KW-0658">Purine biosynthesis</keyword>
<comment type="subunit">
    <text evidence="2 12">Homodimer.</text>
</comment>
<dbReference type="SUPFAM" id="SSF53223">
    <property type="entry name" value="Aminoacid dehydrogenase-like, N-terminal domain"/>
    <property type="match status" value="1"/>
</dbReference>
<dbReference type="GO" id="GO:0009086">
    <property type="term" value="P:methionine biosynthetic process"/>
    <property type="evidence" value="ECO:0007669"/>
    <property type="project" value="UniProtKB-KW"/>
</dbReference>
<dbReference type="AlphaFoldDB" id="A0A517T6I2"/>
<proteinExistence type="inferred from homology"/>
<dbReference type="InterPro" id="IPR046346">
    <property type="entry name" value="Aminoacid_DH-like_N_sf"/>
</dbReference>
<protein>
    <recommendedName>
        <fullName evidence="12">Bifunctional protein FolD</fullName>
    </recommendedName>
    <domain>
        <recommendedName>
            <fullName evidence="12">Methylenetetrahydrofolate dehydrogenase</fullName>
            <ecNumber evidence="12">1.5.1.5</ecNumber>
        </recommendedName>
    </domain>
    <domain>
        <recommendedName>
            <fullName evidence="12">Methenyltetrahydrofolate cyclohydrolase</fullName>
            <ecNumber evidence="12">3.5.4.9</ecNumber>
        </recommendedName>
    </domain>
</protein>
<dbReference type="PANTHER" id="PTHR48099:SF5">
    <property type="entry name" value="C-1-TETRAHYDROFOLATE SYNTHASE, CYTOPLASMIC"/>
    <property type="match status" value="1"/>
</dbReference>
<comment type="catalytic activity">
    <reaction evidence="12">
        <text>(6R)-5,10-methenyltetrahydrofolate + H2O = (6R)-10-formyltetrahydrofolate + H(+)</text>
        <dbReference type="Rhea" id="RHEA:23700"/>
        <dbReference type="ChEBI" id="CHEBI:15377"/>
        <dbReference type="ChEBI" id="CHEBI:15378"/>
        <dbReference type="ChEBI" id="CHEBI:57455"/>
        <dbReference type="ChEBI" id="CHEBI:195366"/>
        <dbReference type="EC" id="3.5.4.9"/>
    </reaction>
</comment>
<dbReference type="RefSeq" id="WP_145260757.1">
    <property type="nucleotide sequence ID" value="NZ_CP036316.1"/>
</dbReference>
<dbReference type="Proteomes" id="UP000319976">
    <property type="component" value="Chromosome"/>
</dbReference>
<evidence type="ECO:0000256" key="9">
    <source>
        <dbReference type="ARBA" id="ARBA00023102"/>
    </source>
</evidence>
<dbReference type="EMBL" id="CP036316">
    <property type="protein sequence ID" value="QDT63977.1"/>
    <property type="molecule type" value="Genomic_DNA"/>
</dbReference>
<dbReference type="GO" id="GO:0004488">
    <property type="term" value="F:methylenetetrahydrofolate dehydrogenase (NADP+) activity"/>
    <property type="evidence" value="ECO:0007669"/>
    <property type="project" value="UniProtKB-UniRule"/>
</dbReference>
<comment type="similarity">
    <text evidence="12">Belongs to the tetrahydrofolate dehydrogenase/cyclohydrolase family.</text>
</comment>
<evidence type="ECO:0000256" key="8">
    <source>
        <dbReference type="ARBA" id="ARBA00023002"/>
    </source>
</evidence>
<dbReference type="Gene3D" id="3.40.50.10860">
    <property type="entry name" value="Leucine Dehydrogenase, chain A, domain 1"/>
    <property type="match status" value="1"/>
</dbReference>
<dbReference type="Pfam" id="PF00763">
    <property type="entry name" value="THF_DHG_CYH"/>
    <property type="match status" value="1"/>
</dbReference>
<accession>A0A517T6I2</accession>
<dbReference type="NCBIfam" id="NF010783">
    <property type="entry name" value="PRK14186.1"/>
    <property type="match status" value="1"/>
</dbReference>
<evidence type="ECO:0000256" key="4">
    <source>
        <dbReference type="ARBA" id="ARBA00022605"/>
    </source>
</evidence>
<evidence type="ECO:0000259" key="13">
    <source>
        <dbReference type="Pfam" id="PF00763"/>
    </source>
</evidence>
<keyword evidence="8 12" id="KW-0560">Oxidoreductase</keyword>
<evidence type="ECO:0000256" key="3">
    <source>
        <dbReference type="ARBA" id="ARBA00022563"/>
    </source>
</evidence>
<dbReference type="Pfam" id="PF02882">
    <property type="entry name" value="THF_DHG_CYH_C"/>
    <property type="match status" value="1"/>
</dbReference>
<evidence type="ECO:0000256" key="2">
    <source>
        <dbReference type="ARBA" id="ARBA00011738"/>
    </source>
</evidence>
<evidence type="ECO:0000256" key="11">
    <source>
        <dbReference type="ARBA" id="ARBA00023268"/>
    </source>
</evidence>
<dbReference type="EC" id="1.5.1.5" evidence="12"/>
<evidence type="ECO:0000256" key="12">
    <source>
        <dbReference type="HAMAP-Rule" id="MF_01576"/>
    </source>
</evidence>
<keyword evidence="7 12" id="KW-0521">NADP</keyword>
<dbReference type="InterPro" id="IPR020630">
    <property type="entry name" value="THF_DH/CycHdrlase_cat_dom"/>
</dbReference>
<dbReference type="FunFam" id="3.40.50.10860:FF:000005">
    <property type="entry name" value="C-1-tetrahydrofolate synthase, cytoplasmic, putative"/>
    <property type="match status" value="1"/>
</dbReference>
<dbReference type="GO" id="GO:0004477">
    <property type="term" value="F:methenyltetrahydrofolate cyclohydrolase activity"/>
    <property type="evidence" value="ECO:0007669"/>
    <property type="project" value="UniProtKB-UniRule"/>
</dbReference>
<dbReference type="InterPro" id="IPR020631">
    <property type="entry name" value="THF_DH/CycHdrlase_NAD-bd_dom"/>
</dbReference>
<gene>
    <name evidence="12 15" type="primary">folD</name>
    <name evidence="15" type="ORF">V22_12070</name>
</gene>
<dbReference type="CDD" id="cd01080">
    <property type="entry name" value="NAD_bind_m-THF_DH_Cyclohyd"/>
    <property type="match status" value="1"/>
</dbReference>
<dbReference type="EC" id="3.5.4.9" evidence="12"/>
<evidence type="ECO:0000256" key="7">
    <source>
        <dbReference type="ARBA" id="ARBA00022857"/>
    </source>
</evidence>
<feature type="domain" description="Tetrahydrofolate dehydrogenase/cyclohydrolase catalytic" evidence="13">
    <location>
        <begin position="6"/>
        <end position="121"/>
    </location>
</feature>
<evidence type="ECO:0000256" key="10">
    <source>
        <dbReference type="ARBA" id="ARBA00023167"/>
    </source>
</evidence>
<organism evidence="15 16">
    <name type="scientific">Calycomorphotria hydatis</name>
    <dbReference type="NCBI Taxonomy" id="2528027"/>
    <lineage>
        <taxon>Bacteria</taxon>
        <taxon>Pseudomonadati</taxon>
        <taxon>Planctomycetota</taxon>
        <taxon>Planctomycetia</taxon>
        <taxon>Planctomycetales</taxon>
        <taxon>Planctomycetaceae</taxon>
        <taxon>Calycomorphotria</taxon>
    </lineage>
</organism>
<evidence type="ECO:0000256" key="5">
    <source>
        <dbReference type="ARBA" id="ARBA00022755"/>
    </source>
</evidence>
<dbReference type="GO" id="GO:0000105">
    <property type="term" value="P:L-histidine biosynthetic process"/>
    <property type="evidence" value="ECO:0007669"/>
    <property type="project" value="UniProtKB-KW"/>
</dbReference>
<feature type="binding site" evidence="12">
    <location>
        <begin position="166"/>
        <end position="168"/>
    </location>
    <ligand>
        <name>NADP(+)</name>
        <dbReference type="ChEBI" id="CHEBI:58349"/>
    </ligand>
</feature>
<evidence type="ECO:0000259" key="14">
    <source>
        <dbReference type="Pfam" id="PF02882"/>
    </source>
</evidence>
<dbReference type="OrthoDB" id="9803580at2"/>
<reference evidence="15 16" key="1">
    <citation type="submission" date="2019-02" db="EMBL/GenBank/DDBJ databases">
        <title>Deep-cultivation of Planctomycetes and their phenomic and genomic characterization uncovers novel biology.</title>
        <authorList>
            <person name="Wiegand S."/>
            <person name="Jogler M."/>
            <person name="Boedeker C."/>
            <person name="Pinto D."/>
            <person name="Vollmers J."/>
            <person name="Rivas-Marin E."/>
            <person name="Kohn T."/>
            <person name="Peeters S.H."/>
            <person name="Heuer A."/>
            <person name="Rast P."/>
            <person name="Oberbeckmann S."/>
            <person name="Bunk B."/>
            <person name="Jeske O."/>
            <person name="Meyerdierks A."/>
            <person name="Storesund J.E."/>
            <person name="Kallscheuer N."/>
            <person name="Luecker S."/>
            <person name="Lage O.M."/>
            <person name="Pohl T."/>
            <person name="Merkel B.J."/>
            <person name="Hornburger P."/>
            <person name="Mueller R.-W."/>
            <person name="Bruemmer F."/>
            <person name="Labrenz M."/>
            <person name="Spormann A.M."/>
            <person name="Op den Camp H."/>
            <person name="Overmann J."/>
            <person name="Amann R."/>
            <person name="Jetten M.S.M."/>
            <person name="Mascher T."/>
            <person name="Medema M.H."/>
            <person name="Devos D.P."/>
            <person name="Kaster A.-K."/>
            <person name="Ovreas L."/>
            <person name="Rohde M."/>
            <person name="Galperin M.Y."/>
            <person name="Jogler C."/>
        </authorList>
    </citation>
    <scope>NUCLEOTIDE SEQUENCE [LARGE SCALE GENOMIC DNA]</scope>
    <source>
        <strain evidence="15 16">V22</strain>
    </source>
</reference>
<dbReference type="InterPro" id="IPR000672">
    <property type="entry name" value="THF_DH/CycHdrlase"/>
</dbReference>
<dbReference type="UniPathway" id="UPA00193"/>
<dbReference type="FunFam" id="3.40.50.720:FF:000189">
    <property type="entry name" value="Bifunctional protein FolD"/>
    <property type="match status" value="1"/>
</dbReference>
<comment type="function">
    <text evidence="12">Catalyzes the oxidation of 5,10-methylenetetrahydrofolate to 5,10-methenyltetrahydrofolate and then the hydrolysis of 5,10-methenyltetrahydrofolate to 10-formyltetrahydrofolate.</text>
</comment>
<comment type="pathway">
    <text evidence="1 12">One-carbon metabolism; tetrahydrofolate interconversion.</text>
</comment>
<dbReference type="KEGG" id="chya:V22_12070"/>
<dbReference type="PANTHER" id="PTHR48099">
    <property type="entry name" value="C-1-TETRAHYDROFOLATE SYNTHASE, CYTOPLASMIC-RELATED"/>
    <property type="match status" value="1"/>
</dbReference>
<keyword evidence="11 12" id="KW-0511">Multifunctional enzyme</keyword>
<dbReference type="HAMAP" id="MF_01576">
    <property type="entry name" value="THF_DHG_CYH"/>
    <property type="match status" value="1"/>
</dbReference>
<keyword evidence="6 12" id="KW-0378">Hydrolase</keyword>
<keyword evidence="16" id="KW-1185">Reference proteome</keyword>
<dbReference type="GO" id="GO:0035999">
    <property type="term" value="P:tetrahydrofolate interconversion"/>
    <property type="evidence" value="ECO:0007669"/>
    <property type="project" value="UniProtKB-UniRule"/>
</dbReference>
<keyword evidence="9 12" id="KW-0368">Histidine biosynthesis</keyword>
<dbReference type="GO" id="GO:0005829">
    <property type="term" value="C:cytosol"/>
    <property type="evidence" value="ECO:0007669"/>
    <property type="project" value="TreeGrafter"/>
</dbReference>
<dbReference type="Gene3D" id="3.40.50.720">
    <property type="entry name" value="NAD(P)-binding Rossmann-like Domain"/>
    <property type="match status" value="1"/>
</dbReference>
<evidence type="ECO:0000313" key="16">
    <source>
        <dbReference type="Proteomes" id="UP000319976"/>
    </source>
</evidence>
<sequence length="289" mass="31067">MTAQIIDGKTIARQLREQLQAEVSAFVEETSVTPHLAAILVGDDAASAVYVRNKQKDCEQVGITSTLHRLPAETSQNELLKLIWQLNDDSDIHGILCQLPLPGGINEQAILDSIDPHKDVDAFHPDNVGRIAQGRPRFLPCTPHGCQYLITESQFETSGKHAVVLGRSEIVGKPMAMMLMQRGAGGDATVTVCHSRTQNLAEITRQADILIAAIGKPKFVTADMVKPGAIVIDVGINRDEETGKLVGDVDYEGLLEVASAITPVPGGVGPMTRAMLLKNTLTAARLAVR</sequence>
<evidence type="ECO:0000313" key="15">
    <source>
        <dbReference type="EMBL" id="QDT63977.1"/>
    </source>
</evidence>
<keyword evidence="3 12" id="KW-0554">One-carbon metabolism</keyword>
<evidence type="ECO:0000256" key="1">
    <source>
        <dbReference type="ARBA" id="ARBA00004777"/>
    </source>
</evidence>
<keyword evidence="4 12" id="KW-0028">Amino-acid biosynthesis</keyword>
<dbReference type="SUPFAM" id="SSF51735">
    <property type="entry name" value="NAD(P)-binding Rossmann-fold domains"/>
    <property type="match status" value="1"/>
</dbReference>
<feature type="binding site" evidence="12">
    <location>
        <position position="236"/>
    </location>
    <ligand>
        <name>NADP(+)</name>
        <dbReference type="ChEBI" id="CHEBI:58349"/>
    </ligand>
</feature>
<dbReference type="GO" id="GO:0006164">
    <property type="term" value="P:purine nucleotide biosynthetic process"/>
    <property type="evidence" value="ECO:0007669"/>
    <property type="project" value="UniProtKB-KW"/>
</dbReference>
<dbReference type="PRINTS" id="PR00085">
    <property type="entry name" value="THFDHDRGNASE"/>
</dbReference>
<comment type="caution">
    <text evidence="12">Lacks conserved residue(s) required for the propagation of feature annotation.</text>
</comment>
<name>A0A517T6I2_9PLAN</name>